<proteinExistence type="predicted"/>
<reference evidence="2 3" key="1">
    <citation type="submission" date="2020-01" db="EMBL/GenBank/DDBJ databases">
        <title>Genome sequence of Arachis hypogaea, cultivar Shitouqi.</title>
        <authorList>
            <person name="Zhuang W."/>
            <person name="Chen H."/>
            <person name="Varshney R."/>
            <person name="Wang D."/>
            <person name="Ming R."/>
        </authorList>
    </citation>
    <scope>NUCLEOTIDE SEQUENCE [LARGE SCALE GENOMIC DNA]</scope>
    <source>
        <tissue evidence="2">Young leaf</tissue>
    </source>
</reference>
<evidence type="ECO:0000313" key="2">
    <source>
        <dbReference type="EMBL" id="QHN78084.1"/>
    </source>
</evidence>
<feature type="region of interest" description="Disordered" evidence="1">
    <location>
        <begin position="1"/>
        <end position="27"/>
    </location>
</feature>
<accession>A0A6B9VBK4</accession>
<protein>
    <submittedName>
        <fullName evidence="2">Uncharacterized protein</fullName>
    </submittedName>
</protein>
<name>A0A6B9VBK4_ARAHY</name>
<dbReference type="Proteomes" id="UP000464620">
    <property type="component" value="Chromosome B09"/>
</dbReference>
<dbReference type="AlphaFoldDB" id="A0A6B9VBK4"/>
<sequence>MGEAEERDPRGREDRARPAAAHSHRSSCQCHPREICRCQSFWPCLCRRTTPLPPGTPLKSSRPTGAEIAAALCSFIPSLHVAIEAVSAFGKASGAEASVAANFGQRETSSVDAFGLRFRVSR</sequence>
<feature type="compositionally biased region" description="Basic and acidic residues" evidence="1">
    <location>
        <begin position="7"/>
        <end position="17"/>
    </location>
</feature>
<gene>
    <name evidence="2" type="ORF">DS421_19g658440</name>
</gene>
<dbReference type="EMBL" id="CP031001">
    <property type="protein sequence ID" value="QHN78084.1"/>
    <property type="molecule type" value="Genomic_DNA"/>
</dbReference>
<evidence type="ECO:0000256" key="1">
    <source>
        <dbReference type="SAM" id="MobiDB-lite"/>
    </source>
</evidence>
<organism evidence="2 3">
    <name type="scientific">Arachis hypogaea</name>
    <name type="common">Peanut</name>
    <dbReference type="NCBI Taxonomy" id="3818"/>
    <lineage>
        <taxon>Eukaryota</taxon>
        <taxon>Viridiplantae</taxon>
        <taxon>Streptophyta</taxon>
        <taxon>Embryophyta</taxon>
        <taxon>Tracheophyta</taxon>
        <taxon>Spermatophyta</taxon>
        <taxon>Magnoliopsida</taxon>
        <taxon>eudicotyledons</taxon>
        <taxon>Gunneridae</taxon>
        <taxon>Pentapetalae</taxon>
        <taxon>rosids</taxon>
        <taxon>fabids</taxon>
        <taxon>Fabales</taxon>
        <taxon>Fabaceae</taxon>
        <taxon>Papilionoideae</taxon>
        <taxon>50 kb inversion clade</taxon>
        <taxon>dalbergioids sensu lato</taxon>
        <taxon>Dalbergieae</taxon>
        <taxon>Pterocarpus clade</taxon>
        <taxon>Arachis</taxon>
    </lineage>
</organism>
<evidence type="ECO:0000313" key="3">
    <source>
        <dbReference type="Proteomes" id="UP000464620"/>
    </source>
</evidence>